<dbReference type="AlphaFoldDB" id="A0A225WWQ4"/>
<dbReference type="Gene3D" id="2.60.120.920">
    <property type="match status" value="1"/>
</dbReference>
<name>A0A225WWQ4_9STRA</name>
<dbReference type="Gene3D" id="3.30.2410.10">
    <property type="entry name" value="Hect, E3 ligase catalytic domain"/>
    <property type="match status" value="1"/>
</dbReference>
<evidence type="ECO:0000259" key="5">
    <source>
        <dbReference type="PROSITE" id="PS50237"/>
    </source>
</evidence>
<accession>A0A225WWQ4</accession>
<dbReference type="InterPro" id="IPR003877">
    <property type="entry name" value="SPRY_dom"/>
</dbReference>
<dbReference type="CDD" id="cd11709">
    <property type="entry name" value="SPRY"/>
    <property type="match status" value="1"/>
</dbReference>
<dbReference type="InterPro" id="IPR050672">
    <property type="entry name" value="FBXO45-Fsn/SPSB_families"/>
</dbReference>
<feature type="domain" description="B30.2/SPRY" evidence="4">
    <location>
        <begin position="1"/>
        <end position="106"/>
    </location>
</feature>
<evidence type="ECO:0000259" key="4">
    <source>
        <dbReference type="PROSITE" id="PS50188"/>
    </source>
</evidence>
<dbReference type="GO" id="GO:0004842">
    <property type="term" value="F:ubiquitin-protein transferase activity"/>
    <property type="evidence" value="ECO:0007669"/>
    <property type="project" value="InterPro"/>
</dbReference>
<dbReference type="Pfam" id="PF00622">
    <property type="entry name" value="SPRY"/>
    <property type="match status" value="1"/>
</dbReference>
<dbReference type="SUPFAM" id="SSF56204">
    <property type="entry name" value="Hect, E3 ligase catalytic domain"/>
    <property type="match status" value="1"/>
</dbReference>
<comment type="caution">
    <text evidence="6">The sequence shown here is derived from an EMBL/GenBank/DDBJ whole genome shotgun (WGS) entry which is preliminary data.</text>
</comment>
<dbReference type="PROSITE" id="PS50237">
    <property type="entry name" value="HECT"/>
    <property type="match status" value="1"/>
</dbReference>
<organism evidence="6 7">
    <name type="scientific">Phytophthora megakarya</name>
    <dbReference type="NCBI Taxonomy" id="4795"/>
    <lineage>
        <taxon>Eukaryota</taxon>
        <taxon>Sar</taxon>
        <taxon>Stramenopiles</taxon>
        <taxon>Oomycota</taxon>
        <taxon>Peronosporomycetes</taxon>
        <taxon>Peronosporales</taxon>
        <taxon>Peronosporaceae</taxon>
        <taxon>Phytophthora</taxon>
    </lineage>
</organism>
<dbReference type="STRING" id="4795.A0A225WWQ4"/>
<evidence type="ECO:0000256" key="3">
    <source>
        <dbReference type="SAM" id="MobiDB-lite"/>
    </source>
</evidence>
<dbReference type="InterPro" id="IPR013320">
    <property type="entry name" value="ConA-like_dom_sf"/>
</dbReference>
<dbReference type="InterPro" id="IPR001870">
    <property type="entry name" value="B30.2/SPRY"/>
</dbReference>
<evidence type="ECO:0000256" key="2">
    <source>
        <dbReference type="PROSITE-ProRule" id="PRU00104"/>
    </source>
</evidence>
<sequence length="876" mass="97758">MENYVGSDAYGYGFLANKAVWHNKAKLHSYGEIFKQGDVIQVTLDCNANTLAFSRNGEYLGIAASDLCAGTSRSGPGSDGNCKWYPAFSMYNKDDKVTLVPPSAVSVFSTKEGRSQNASMFDLIDAMQDVLAYQNHLTGVDSTTTLFEKVFEEFEDWRRGEKLFREISHGQVITIDKSTSATDKYGLANGDSVFTSKGQCTVLGEYRHELWYEVDEGGSSALFGTSCTQLASWSLNSCREMLESPDEYPVHRHHKYNLEMEINTIGEIDSFVKLQDSTTDTTEQEIFSFKTFADAQIQWRDSNTSVAEADAKLIAELDAIASSQGSSSPIMLSYADVSTALLLERMCDVNGMSAVTQSNQTIARIGLLLFVNRCLYNVVRIAMTRNIFATTLGVSENPEYLSNQSNSSKQLPLGGSSECQQVSSVAALLSSPHWTIDDPSAFNWIPAVAARLLFASQKEKLVDEELRTTKTTNRTLDSLKDPNDNEDNGMDSDLPMIKINYPLSRPPPFWECSSALLKKKSCFCLSSRTDSSVFVQLAKQLVAQDARQWRRESSQPFEAIPISQAFHVHVEKASAESSGTGEKNDQQQQDEDDEDQLQQPSSKQTARYLEVFEYAVGEIQCPRFPLFAPNNGSVEIPEGKPRHPLQLDINVELFSPSALAHSRVQSSQLLLWYFCFGQILGIAWRSKILLPLQFLSQSYWEELVSPANPCDDGSSRVREAAIRATRDGLFSIIPSRCVALLSGNNPSLRDRLSDLDVRYVTRLDRHATYAVPRQSHHELFWMTVKTFTSVERRMLEHFINPERRTGAQQIELGTPQFPFVLEIADALADGRDHPDSCYPVVVSTGPHSSRLHLPAYSSTQTLRSKLVLAMTNIPFM</sequence>
<dbReference type="InterPro" id="IPR000569">
    <property type="entry name" value="HECT_dom"/>
</dbReference>
<keyword evidence="7" id="KW-1185">Reference proteome</keyword>
<feature type="domain" description="HECT" evidence="5">
    <location>
        <begin position="740"/>
        <end position="876"/>
    </location>
</feature>
<dbReference type="PANTHER" id="PTHR12245">
    <property type="entry name" value="SPRY DOMAIN CONTAINING SOCS BOX PROTEIN"/>
    <property type="match status" value="1"/>
</dbReference>
<gene>
    <name evidence="6" type="ORF">PHMEG_0003262</name>
</gene>
<feature type="region of interest" description="Disordered" evidence="3">
    <location>
        <begin position="473"/>
        <end position="492"/>
    </location>
</feature>
<reference evidence="7" key="1">
    <citation type="submission" date="2017-03" db="EMBL/GenBank/DDBJ databases">
        <title>Phytopthora megakarya and P. palmivora, two closely related causual agents of cacao black pod achieved similar genome size and gene model numbers by different mechanisms.</title>
        <authorList>
            <person name="Ali S."/>
            <person name="Shao J."/>
            <person name="Larry D.J."/>
            <person name="Kronmiller B."/>
            <person name="Shen D."/>
            <person name="Strem M.D."/>
            <person name="Melnick R.L."/>
            <person name="Guiltinan M.J."/>
            <person name="Tyler B.M."/>
            <person name="Meinhardt L.W."/>
            <person name="Bailey B.A."/>
        </authorList>
    </citation>
    <scope>NUCLEOTIDE SEQUENCE [LARGE SCALE GENOMIC DNA]</scope>
    <source>
        <strain evidence="7">zdho120</strain>
    </source>
</reference>
<dbReference type="OrthoDB" id="195558at2759"/>
<dbReference type="InterPro" id="IPR043136">
    <property type="entry name" value="B30.2/SPRY_sf"/>
</dbReference>
<dbReference type="Proteomes" id="UP000198211">
    <property type="component" value="Unassembled WGS sequence"/>
</dbReference>
<dbReference type="PROSITE" id="PS50188">
    <property type="entry name" value="B302_SPRY"/>
    <property type="match status" value="1"/>
</dbReference>
<dbReference type="InterPro" id="IPR035983">
    <property type="entry name" value="Hect_E3_ubiquitin_ligase"/>
</dbReference>
<dbReference type="EMBL" id="NBNE01000163">
    <property type="protein sequence ID" value="OWZ22096.1"/>
    <property type="molecule type" value="Genomic_DNA"/>
</dbReference>
<evidence type="ECO:0008006" key="8">
    <source>
        <dbReference type="Google" id="ProtNLM"/>
    </source>
</evidence>
<dbReference type="Pfam" id="PF00632">
    <property type="entry name" value="HECT"/>
    <property type="match status" value="1"/>
</dbReference>
<keyword evidence="1 2" id="KW-0833">Ubl conjugation pathway</keyword>
<evidence type="ECO:0000313" key="6">
    <source>
        <dbReference type="EMBL" id="OWZ22096.1"/>
    </source>
</evidence>
<protein>
    <recommendedName>
        <fullName evidence="8">HECT E3 ubiquitin ligase</fullName>
    </recommendedName>
</protein>
<feature type="region of interest" description="Disordered" evidence="3">
    <location>
        <begin position="571"/>
        <end position="602"/>
    </location>
</feature>
<dbReference type="PANTHER" id="PTHR12245:SF5">
    <property type="entry name" value="SPRY DOMAIN-CONTAINING SOCS BOX PROTEIN 3"/>
    <property type="match status" value="1"/>
</dbReference>
<comment type="caution">
    <text evidence="2">Lacks conserved residue(s) required for the propagation of feature annotation.</text>
</comment>
<dbReference type="SUPFAM" id="SSF49899">
    <property type="entry name" value="Concanavalin A-like lectins/glucanases"/>
    <property type="match status" value="1"/>
</dbReference>
<evidence type="ECO:0000256" key="1">
    <source>
        <dbReference type="ARBA" id="ARBA00022786"/>
    </source>
</evidence>
<evidence type="ECO:0000313" key="7">
    <source>
        <dbReference type="Proteomes" id="UP000198211"/>
    </source>
</evidence>
<proteinExistence type="predicted"/>